<proteinExistence type="predicted"/>
<dbReference type="Pfam" id="PF24109">
    <property type="entry name" value="DUF7384"/>
    <property type="match status" value="1"/>
</dbReference>
<name>A0ABD5UUC0_9EURY</name>
<feature type="region of interest" description="Disordered" evidence="1">
    <location>
        <begin position="17"/>
        <end position="59"/>
    </location>
</feature>
<evidence type="ECO:0008006" key="4">
    <source>
        <dbReference type="Google" id="ProtNLM"/>
    </source>
</evidence>
<keyword evidence="3" id="KW-1185">Reference proteome</keyword>
<organism evidence="2 3">
    <name type="scientific">Halopenitus salinus</name>
    <dbReference type="NCBI Taxonomy" id="1198295"/>
    <lineage>
        <taxon>Archaea</taxon>
        <taxon>Methanobacteriati</taxon>
        <taxon>Methanobacteriota</taxon>
        <taxon>Stenosarchaea group</taxon>
        <taxon>Halobacteria</taxon>
        <taxon>Halobacteriales</taxon>
        <taxon>Haloferacaceae</taxon>
        <taxon>Halopenitus</taxon>
    </lineage>
</organism>
<dbReference type="EMBL" id="JBHSXL010000009">
    <property type="protein sequence ID" value="MFC6893084.1"/>
    <property type="molecule type" value="Genomic_DNA"/>
</dbReference>
<feature type="compositionally biased region" description="Basic and acidic residues" evidence="1">
    <location>
        <begin position="24"/>
        <end position="38"/>
    </location>
</feature>
<dbReference type="AlphaFoldDB" id="A0ABD5UUC0"/>
<evidence type="ECO:0000313" key="3">
    <source>
        <dbReference type="Proteomes" id="UP001596296"/>
    </source>
</evidence>
<sequence>MNWGSLFDRGESADVDRAAVTGALERRRSGIDDRRDGDEPNTESGDPSASTPPDPSPSRVVADADVLAADLLCGGDAREALDAIRRHSWMTLVASEPLVADAREVIAELTEETLADEWAELVTERSERVEHPAGDHPALASAYRGGAMHVLSFDPGLTSAAAGVAVRGRIPASIREPHAFAAVFDAERLYPTVVGGEYPGPDRDPRA</sequence>
<evidence type="ECO:0000313" key="2">
    <source>
        <dbReference type="EMBL" id="MFC6893084.1"/>
    </source>
</evidence>
<gene>
    <name evidence="2" type="ORF">ACFQE9_10790</name>
</gene>
<evidence type="ECO:0000256" key="1">
    <source>
        <dbReference type="SAM" id="MobiDB-lite"/>
    </source>
</evidence>
<dbReference type="Proteomes" id="UP001596296">
    <property type="component" value="Unassembled WGS sequence"/>
</dbReference>
<reference evidence="2 3" key="1">
    <citation type="journal article" date="2019" name="Int. J. Syst. Evol. Microbiol.">
        <title>The Global Catalogue of Microorganisms (GCM) 10K type strain sequencing project: providing services to taxonomists for standard genome sequencing and annotation.</title>
        <authorList>
            <consortium name="The Broad Institute Genomics Platform"/>
            <consortium name="The Broad Institute Genome Sequencing Center for Infectious Disease"/>
            <person name="Wu L."/>
            <person name="Ma J."/>
        </authorList>
    </citation>
    <scope>NUCLEOTIDE SEQUENCE [LARGE SCALE GENOMIC DNA]</scope>
    <source>
        <strain evidence="2 3">SKJ47</strain>
    </source>
</reference>
<dbReference type="RefSeq" id="WP_379745588.1">
    <property type="nucleotide sequence ID" value="NZ_JBHSVN010000001.1"/>
</dbReference>
<protein>
    <recommendedName>
        <fullName evidence="4">PIN domain-containing protein</fullName>
    </recommendedName>
</protein>
<comment type="caution">
    <text evidence="2">The sequence shown here is derived from an EMBL/GenBank/DDBJ whole genome shotgun (WGS) entry which is preliminary data.</text>
</comment>
<dbReference type="InterPro" id="IPR055808">
    <property type="entry name" value="DUF7384"/>
</dbReference>
<accession>A0ABD5UUC0</accession>